<evidence type="ECO:0000256" key="1">
    <source>
        <dbReference type="SAM" id="SignalP"/>
    </source>
</evidence>
<dbReference type="PANTHER" id="PTHR34387:SF1">
    <property type="entry name" value="PERIPLASMIC IMMUNOGENIC PROTEIN"/>
    <property type="match status" value="1"/>
</dbReference>
<keyword evidence="1" id="KW-0732">Signal</keyword>
<dbReference type="EMBL" id="JAUKTR010000003">
    <property type="protein sequence ID" value="MDO1559667.1"/>
    <property type="molecule type" value="Genomic_DNA"/>
</dbReference>
<name>A0ABT8SM77_9CAUL</name>
<dbReference type="InterPro" id="IPR052022">
    <property type="entry name" value="26kDa_periplasmic_antigen"/>
</dbReference>
<dbReference type="PANTHER" id="PTHR34387">
    <property type="entry name" value="SLR1258 PROTEIN"/>
    <property type="match status" value="1"/>
</dbReference>
<reference evidence="2" key="1">
    <citation type="submission" date="2023-07" db="EMBL/GenBank/DDBJ databases">
        <title>Brevundimonas soil sp. nov., isolated from the soil of chemical plant.</title>
        <authorList>
            <person name="Wu N."/>
        </authorList>
    </citation>
    <scope>NUCLEOTIDE SEQUENCE</scope>
    <source>
        <strain evidence="2">XZ-24</strain>
    </source>
</reference>
<keyword evidence="3" id="KW-1185">Reference proteome</keyword>
<dbReference type="Gene3D" id="3.30.110.170">
    <property type="entry name" value="Protein of unknown function (DUF541), domain 1"/>
    <property type="match status" value="1"/>
</dbReference>
<feature type="chain" id="PRO_5046823837" evidence="1">
    <location>
        <begin position="34"/>
        <end position="256"/>
    </location>
</feature>
<organism evidence="2 3">
    <name type="scientific">Peiella sedimenti</name>
    <dbReference type="NCBI Taxonomy" id="3061083"/>
    <lineage>
        <taxon>Bacteria</taxon>
        <taxon>Pseudomonadati</taxon>
        <taxon>Pseudomonadota</taxon>
        <taxon>Alphaproteobacteria</taxon>
        <taxon>Caulobacterales</taxon>
        <taxon>Caulobacteraceae</taxon>
        <taxon>Peiella</taxon>
    </lineage>
</organism>
<evidence type="ECO:0000313" key="3">
    <source>
        <dbReference type="Proteomes" id="UP001169063"/>
    </source>
</evidence>
<dbReference type="RefSeq" id="WP_302110089.1">
    <property type="nucleotide sequence ID" value="NZ_JAUKTR010000003.1"/>
</dbReference>
<dbReference type="InterPro" id="IPR007497">
    <property type="entry name" value="SIMPL/DUF541"/>
</dbReference>
<sequence length="256" mass="26993">MKSLLRSTPRCSILAAGALALACAAAAAPSALAQTMGSAPMHAMHHAPSLHLAAHGEVRVAPDMATIMTGVQTEAPTAEQAMADNRARMNRVIAALRQRGVAERDIQTSGLNLNPVYDYRENQPPLLRGYQASNTVTVIVRDLARVGQVADAVVASGANQINGISFGLDNRQAAEDQARVAAVRALQAKAQLYAQALGRPLGALRTLSEGVSYTPTPPMPMYRMEAVANVAADNTPVAPGELQVRINIEGVYDLPQ</sequence>
<protein>
    <submittedName>
        <fullName evidence="2">SIMPL domain-containing protein</fullName>
    </submittedName>
</protein>
<comment type="caution">
    <text evidence="2">The sequence shown here is derived from an EMBL/GenBank/DDBJ whole genome shotgun (WGS) entry which is preliminary data.</text>
</comment>
<dbReference type="Pfam" id="PF04402">
    <property type="entry name" value="SIMPL"/>
    <property type="match status" value="1"/>
</dbReference>
<accession>A0ABT8SM77</accession>
<gene>
    <name evidence="2" type="ORF">Q0812_09530</name>
</gene>
<dbReference type="PROSITE" id="PS51257">
    <property type="entry name" value="PROKAR_LIPOPROTEIN"/>
    <property type="match status" value="1"/>
</dbReference>
<dbReference type="Proteomes" id="UP001169063">
    <property type="component" value="Unassembled WGS sequence"/>
</dbReference>
<proteinExistence type="predicted"/>
<feature type="signal peptide" evidence="1">
    <location>
        <begin position="1"/>
        <end position="33"/>
    </location>
</feature>
<dbReference type="Gene3D" id="3.30.70.2970">
    <property type="entry name" value="Protein of unknown function (DUF541), domain 2"/>
    <property type="match status" value="1"/>
</dbReference>
<evidence type="ECO:0000313" key="2">
    <source>
        <dbReference type="EMBL" id="MDO1559667.1"/>
    </source>
</evidence>